<sequence length="449" mass="49609">MLKGSILQQLTEAHQAKKTPLNLGVYYKNTLVALCHALEDCILSASSSPIVITAFQRGKWYLQEADRYADIAKVARQVAIMASADGGFAEHSTSQLDNIGLVDLDPQDPVAQEWHLIILSPTYQAMVLCQELSDADYGVAGQPKSDIERKFYGLWTFEGNLVEETVNLAIEHIERYDRSLAETLKAQVQEIANQEIDEPDAIDTVVCQVIDYLQTSQAKLSQSKTSAQHLDLNLVSNELQAYLRMAQLMDLADISNPMAGAEVSSLVEAIAQLLELPAWQIKRLRLAGLLHRFGYLPGSETINLTPDPRKTVKCRVLSANKALRIMPQMEAVAQIIAHESEWWSGNGSPVGLKGEEIPLESRILGLAIEFQGQLNQARKSGHDDQQNLNQALSACQQASGDRFSPQLVDTLTLLVAGMHQGLSLSIMQPKLASGLWLLEEPPNEVRSHW</sequence>
<dbReference type="AlphaFoldDB" id="A0A2T1BXH0"/>
<dbReference type="Proteomes" id="UP000238762">
    <property type="component" value="Unassembled WGS sequence"/>
</dbReference>
<reference evidence="2 3" key="1">
    <citation type="submission" date="2018-02" db="EMBL/GenBank/DDBJ databases">
        <authorList>
            <person name="Cohen D.B."/>
            <person name="Kent A.D."/>
        </authorList>
    </citation>
    <scope>NUCLEOTIDE SEQUENCE [LARGE SCALE GENOMIC DNA]</scope>
    <source>
        <strain evidence="2 3">CCAP 1448/3</strain>
    </source>
</reference>
<dbReference type="GO" id="GO:0016787">
    <property type="term" value="F:hydrolase activity"/>
    <property type="evidence" value="ECO:0007669"/>
    <property type="project" value="UniProtKB-KW"/>
</dbReference>
<dbReference type="Pfam" id="PF17150">
    <property type="entry name" value="CHASE6_C"/>
    <property type="match status" value="1"/>
</dbReference>
<dbReference type="EMBL" id="PVWJ01000182">
    <property type="protein sequence ID" value="PSB00607.1"/>
    <property type="molecule type" value="Genomic_DNA"/>
</dbReference>
<protein>
    <submittedName>
        <fullName evidence="2">Metal-dependent phosphohydrolase</fullName>
    </submittedName>
</protein>
<dbReference type="InterPro" id="IPR052020">
    <property type="entry name" value="Cyclic_di-GMP/3'3'-cGAMP_PDE"/>
</dbReference>
<proteinExistence type="predicted"/>
<dbReference type="Gene3D" id="1.10.3210.10">
    <property type="entry name" value="Hypothetical protein af1432"/>
    <property type="match status" value="1"/>
</dbReference>
<keyword evidence="2" id="KW-0378">Hydrolase</keyword>
<dbReference type="InterPro" id="IPR037522">
    <property type="entry name" value="HD_GYP_dom"/>
</dbReference>
<dbReference type="InterPro" id="IPR019278">
    <property type="entry name" value="DICT_dom"/>
</dbReference>
<dbReference type="PROSITE" id="PS51832">
    <property type="entry name" value="HD_GYP"/>
    <property type="match status" value="1"/>
</dbReference>
<dbReference type="RefSeq" id="WP_106291654.1">
    <property type="nucleotide sequence ID" value="NZ_CAWNTC010000227.1"/>
</dbReference>
<dbReference type="PANTHER" id="PTHR45228:SF1">
    <property type="entry name" value="CYCLIC DI-GMP PHOSPHODIESTERASE TM_0186"/>
    <property type="match status" value="1"/>
</dbReference>
<dbReference type="Pfam" id="PF13487">
    <property type="entry name" value="HD_5"/>
    <property type="match status" value="1"/>
</dbReference>
<dbReference type="Pfam" id="PF10069">
    <property type="entry name" value="DICT"/>
    <property type="match status" value="1"/>
</dbReference>
<keyword evidence="3" id="KW-1185">Reference proteome</keyword>
<organism evidence="2 3">
    <name type="scientific">Merismopedia glauca CCAP 1448/3</name>
    <dbReference type="NCBI Taxonomy" id="1296344"/>
    <lineage>
        <taxon>Bacteria</taxon>
        <taxon>Bacillati</taxon>
        <taxon>Cyanobacteriota</taxon>
        <taxon>Cyanophyceae</taxon>
        <taxon>Synechococcales</taxon>
        <taxon>Merismopediaceae</taxon>
        <taxon>Merismopedia</taxon>
    </lineage>
</organism>
<evidence type="ECO:0000313" key="2">
    <source>
        <dbReference type="EMBL" id="PSB00607.1"/>
    </source>
</evidence>
<accession>A0A2T1BXH0</accession>
<reference evidence="2 3" key="2">
    <citation type="submission" date="2018-03" db="EMBL/GenBank/DDBJ databases">
        <title>The ancient ancestry and fast evolution of plastids.</title>
        <authorList>
            <person name="Moore K.R."/>
            <person name="Magnabosco C."/>
            <person name="Momper L."/>
            <person name="Gold D.A."/>
            <person name="Bosak T."/>
            <person name="Fournier G.P."/>
        </authorList>
    </citation>
    <scope>NUCLEOTIDE SEQUENCE [LARGE SCALE GENOMIC DNA]</scope>
    <source>
        <strain evidence="2 3">CCAP 1448/3</strain>
    </source>
</reference>
<name>A0A2T1BXH0_9CYAN</name>
<evidence type="ECO:0000313" key="3">
    <source>
        <dbReference type="Proteomes" id="UP000238762"/>
    </source>
</evidence>
<evidence type="ECO:0000259" key="1">
    <source>
        <dbReference type="PROSITE" id="PS51832"/>
    </source>
</evidence>
<feature type="domain" description="HD-GYP" evidence="1">
    <location>
        <begin position="234"/>
        <end position="427"/>
    </location>
</feature>
<gene>
    <name evidence="2" type="ORF">C7B64_22615</name>
</gene>
<comment type="caution">
    <text evidence="2">The sequence shown here is derived from an EMBL/GenBank/DDBJ whole genome shotgun (WGS) entry which is preliminary data.</text>
</comment>
<dbReference type="PANTHER" id="PTHR45228">
    <property type="entry name" value="CYCLIC DI-GMP PHOSPHODIESTERASE TM_0186-RELATED"/>
    <property type="match status" value="1"/>
</dbReference>
<dbReference type="InterPro" id="IPR033415">
    <property type="entry name" value="CHASE6_C"/>
</dbReference>
<dbReference type="OrthoDB" id="9804747at2"/>